<protein>
    <submittedName>
        <fullName evidence="1">Uncharacterized protein</fullName>
    </submittedName>
</protein>
<gene>
    <name evidence="1" type="ORF">N8T08_003819</name>
</gene>
<evidence type="ECO:0000313" key="1">
    <source>
        <dbReference type="EMBL" id="KAK1145873.1"/>
    </source>
</evidence>
<proteinExistence type="predicted"/>
<organism evidence="1 2">
    <name type="scientific">Aspergillus melleus</name>
    <dbReference type="NCBI Taxonomy" id="138277"/>
    <lineage>
        <taxon>Eukaryota</taxon>
        <taxon>Fungi</taxon>
        <taxon>Dikarya</taxon>
        <taxon>Ascomycota</taxon>
        <taxon>Pezizomycotina</taxon>
        <taxon>Eurotiomycetes</taxon>
        <taxon>Eurotiomycetidae</taxon>
        <taxon>Eurotiales</taxon>
        <taxon>Aspergillaceae</taxon>
        <taxon>Aspergillus</taxon>
        <taxon>Aspergillus subgen. Circumdati</taxon>
    </lineage>
</organism>
<name>A0ACC3B5V1_9EURO</name>
<dbReference type="EMBL" id="JAOPJF010000021">
    <property type="protein sequence ID" value="KAK1145873.1"/>
    <property type="molecule type" value="Genomic_DNA"/>
</dbReference>
<keyword evidence="2" id="KW-1185">Reference proteome</keyword>
<dbReference type="Proteomes" id="UP001177260">
    <property type="component" value="Unassembled WGS sequence"/>
</dbReference>
<sequence>MDEKDLKESYRPPLPPRPSRTPSTQSQSHPTDEKHLYDYSAHSPVPGPTHTTQDGFPGFTYAHSPFDPPPLPAYSEHPEPPTLIRNQIEDGPGERKLPCVIPQTSHTLHGTIYRPFARAYPPALATTTATYNATSTTYQGPNTSYLNGTISATDFLAFIDGLNAVWLAHPYLQAASATTSIFGFVPLLEVQLAALGVQVATEYGSIKLSQMRTQAYLRLANEELFVPRGLRVQVLKTRKMMEVVGVPGEVFEVGDGGGRKTRDGEGEEVFVDKDDPHDDGEGVEGFDETTKQQPTSPTQESNDDRSDPQLRRMSALTGYVQPLEFTADLPLSENWLKRAAETQSRAFASRQNALFSGKRDKATKLALEAEEASRELDTKLAEVETAQGEIRARARERLQGPLGESMQGRLIVQEDMEKEMRKWEKKREKIDKEREKRVTRKLAQSQRGLERVEKREMKVAQRVMWVVVTEDDGRGWENHLWEDSD</sequence>
<reference evidence="1 2" key="1">
    <citation type="journal article" date="2023" name="ACS Omega">
        <title>Identification of the Neoaspergillic Acid Biosynthesis Gene Cluster by Establishing an In Vitro CRISPR-Ribonucleoprotein Genetic System in Aspergillus melleus.</title>
        <authorList>
            <person name="Yuan B."/>
            <person name="Grau M.F."/>
            <person name="Murata R.M."/>
            <person name="Torok T."/>
            <person name="Venkateswaran K."/>
            <person name="Stajich J.E."/>
            <person name="Wang C.C.C."/>
        </authorList>
    </citation>
    <scope>NUCLEOTIDE SEQUENCE [LARGE SCALE GENOMIC DNA]</scope>
    <source>
        <strain evidence="1 2">IMV 1140</strain>
    </source>
</reference>
<comment type="caution">
    <text evidence="1">The sequence shown here is derived from an EMBL/GenBank/DDBJ whole genome shotgun (WGS) entry which is preliminary data.</text>
</comment>
<evidence type="ECO:0000313" key="2">
    <source>
        <dbReference type="Proteomes" id="UP001177260"/>
    </source>
</evidence>
<accession>A0ACC3B5V1</accession>